<dbReference type="InterPro" id="IPR038765">
    <property type="entry name" value="Papain-like_cys_pep_sf"/>
</dbReference>
<dbReference type="InterPro" id="IPR029346">
    <property type="entry name" value="USP_C"/>
</dbReference>
<dbReference type="Gene3D" id="3.30.2230.10">
    <property type="entry name" value="DUSP-like"/>
    <property type="match status" value="1"/>
</dbReference>
<dbReference type="InterPro" id="IPR036388">
    <property type="entry name" value="WH-like_DNA-bd_sf"/>
</dbReference>
<comment type="subcellular location">
    <subcellularLocation>
        <location evidence="3">Cytoplasm</location>
    </subcellularLocation>
    <subcellularLocation>
        <location evidence="2 13">Nucleus</location>
    </subcellularLocation>
</comment>
<comment type="similarity">
    <text evidence="4 13">Belongs to the ETS family.</text>
</comment>
<evidence type="ECO:0000256" key="2">
    <source>
        <dbReference type="ARBA" id="ARBA00004123"/>
    </source>
</evidence>
<accession>A0A8X7WTH8</accession>
<evidence type="ECO:0000256" key="9">
    <source>
        <dbReference type="ARBA" id="ARBA00022786"/>
    </source>
</evidence>
<dbReference type="SUPFAM" id="SSF46785">
    <property type="entry name" value="Winged helix' DNA-binding domain"/>
    <property type="match status" value="1"/>
</dbReference>
<feature type="compositionally biased region" description="Acidic residues" evidence="14">
    <location>
        <begin position="606"/>
        <end position="616"/>
    </location>
</feature>
<organism evidence="18 19">
    <name type="scientific">Polypterus senegalus</name>
    <name type="common">Senegal bichir</name>
    <dbReference type="NCBI Taxonomy" id="55291"/>
    <lineage>
        <taxon>Eukaryota</taxon>
        <taxon>Metazoa</taxon>
        <taxon>Chordata</taxon>
        <taxon>Craniata</taxon>
        <taxon>Vertebrata</taxon>
        <taxon>Euteleostomi</taxon>
        <taxon>Actinopterygii</taxon>
        <taxon>Polypteriformes</taxon>
        <taxon>Polypteridae</taxon>
        <taxon>Polypterus</taxon>
    </lineage>
</organism>
<dbReference type="Pfam" id="PF06337">
    <property type="entry name" value="DUSP"/>
    <property type="match status" value="1"/>
</dbReference>
<dbReference type="Gene3D" id="1.10.10.10">
    <property type="entry name" value="Winged helix-like DNA-binding domain superfamily/Winged helix DNA-binding domain"/>
    <property type="match status" value="1"/>
</dbReference>
<dbReference type="SMART" id="SM00413">
    <property type="entry name" value="ETS"/>
    <property type="match status" value="1"/>
</dbReference>
<evidence type="ECO:0000256" key="13">
    <source>
        <dbReference type="RuleBase" id="RU004019"/>
    </source>
</evidence>
<dbReference type="EMBL" id="JAATIS010009265">
    <property type="protein sequence ID" value="KAG2455735.1"/>
    <property type="molecule type" value="Genomic_DNA"/>
</dbReference>
<dbReference type="PROSITE" id="PS00346">
    <property type="entry name" value="ETS_DOMAIN_2"/>
    <property type="match status" value="1"/>
</dbReference>
<feature type="non-terminal residue" evidence="18">
    <location>
        <position position="1"/>
    </location>
</feature>
<dbReference type="Gene3D" id="3.10.20.90">
    <property type="entry name" value="Phosphatidylinositol 3-kinase Catalytic Subunit, Chain A, domain 1"/>
    <property type="match status" value="1"/>
</dbReference>
<evidence type="ECO:0000256" key="11">
    <source>
        <dbReference type="ARBA" id="ARBA00022807"/>
    </source>
</evidence>
<dbReference type="Pfam" id="PF14836">
    <property type="entry name" value="Ubiquitin_3"/>
    <property type="match status" value="1"/>
</dbReference>
<dbReference type="InterPro" id="IPR028889">
    <property type="entry name" value="USP"/>
</dbReference>
<keyword evidence="13" id="KW-0238">DNA-binding</keyword>
<dbReference type="Gene3D" id="3.90.70.10">
    <property type="entry name" value="Cysteine proteinases"/>
    <property type="match status" value="2"/>
</dbReference>
<name>A0A8X7WTH8_POLSE</name>
<dbReference type="Pfam" id="PF00443">
    <property type="entry name" value="UCH"/>
    <property type="match status" value="1"/>
</dbReference>
<dbReference type="PROSITE" id="PS51283">
    <property type="entry name" value="DUSP"/>
    <property type="match status" value="1"/>
</dbReference>
<dbReference type="GO" id="GO:0005737">
    <property type="term" value="C:cytoplasm"/>
    <property type="evidence" value="ECO:0007669"/>
    <property type="project" value="UniProtKB-SubCell"/>
</dbReference>
<dbReference type="FunFam" id="3.90.70.10:FF:000013">
    <property type="entry name" value="ubiquitin carboxyl-terminal hydrolase 15 isoform X1"/>
    <property type="match status" value="1"/>
</dbReference>
<evidence type="ECO:0000256" key="1">
    <source>
        <dbReference type="ARBA" id="ARBA00000707"/>
    </source>
</evidence>
<comment type="caution">
    <text evidence="18">The sequence shown here is derived from an EMBL/GenBank/DDBJ whole genome shotgun (WGS) entry which is preliminary data.</text>
</comment>
<keyword evidence="11" id="KW-0788">Thiol protease</keyword>
<evidence type="ECO:0000256" key="3">
    <source>
        <dbReference type="ARBA" id="ARBA00004496"/>
    </source>
</evidence>
<keyword evidence="7" id="KW-0963">Cytoplasm</keyword>
<dbReference type="Pfam" id="PF14533">
    <property type="entry name" value="USP7_C2"/>
    <property type="match status" value="1"/>
</dbReference>
<gene>
    <name evidence="18" type="primary">Usp15_1</name>
    <name evidence="18" type="ORF">GTO96_0007305</name>
</gene>
<dbReference type="InterPro" id="IPR028135">
    <property type="entry name" value="Ub_USP-typ"/>
</dbReference>
<feature type="domain" description="ETS" evidence="15">
    <location>
        <begin position="964"/>
        <end position="1044"/>
    </location>
</feature>
<dbReference type="PANTHER" id="PTHR21646">
    <property type="entry name" value="UBIQUITIN CARBOXYL-TERMINAL HYDROLASE"/>
    <property type="match status" value="1"/>
</dbReference>
<evidence type="ECO:0000259" key="17">
    <source>
        <dbReference type="PROSITE" id="PS51283"/>
    </source>
</evidence>
<dbReference type="GO" id="GO:0005634">
    <property type="term" value="C:nucleus"/>
    <property type="evidence" value="ECO:0007669"/>
    <property type="project" value="UniProtKB-SubCell"/>
</dbReference>
<evidence type="ECO:0000313" key="19">
    <source>
        <dbReference type="Proteomes" id="UP000886611"/>
    </source>
</evidence>
<dbReference type="SUPFAM" id="SSF143791">
    <property type="entry name" value="DUSP-like"/>
    <property type="match status" value="1"/>
</dbReference>
<dbReference type="InterPro" id="IPR036390">
    <property type="entry name" value="WH_DNA-bd_sf"/>
</dbReference>
<keyword evidence="8" id="KW-0645">Protease</keyword>
<dbReference type="EC" id="3.4.19.12" evidence="6"/>
<dbReference type="InterPro" id="IPR001394">
    <property type="entry name" value="Peptidase_C19_UCH"/>
</dbReference>
<dbReference type="InterPro" id="IPR050185">
    <property type="entry name" value="Ub_carboxyl-term_hydrolase"/>
</dbReference>
<evidence type="ECO:0000259" key="16">
    <source>
        <dbReference type="PROSITE" id="PS50235"/>
    </source>
</evidence>
<dbReference type="SMART" id="SM00695">
    <property type="entry name" value="DUSP"/>
    <property type="match status" value="1"/>
</dbReference>
<feature type="region of interest" description="Disordered" evidence="14">
    <location>
        <begin position="1079"/>
        <end position="1108"/>
    </location>
</feature>
<feature type="compositionally biased region" description="Basic and acidic residues" evidence="14">
    <location>
        <begin position="662"/>
        <end position="677"/>
    </location>
</feature>
<evidence type="ECO:0000256" key="8">
    <source>
        <dbReference type="ARBA" id="ARBA00022670"/>
    </source>
</evidence>
<dbReference type="GO" id="GO:0016579">
    <property type="term" value="P:protein deubiquitination"/>
    <property type="evidence" value="ECO:0007669"/>
    <property type="project" value="InterPro"/>
</dbReference>
<dbReference type="InterPro" id="IPR035927">
    <property type="entry name" value="DUSP-like_sf"/>
</dbReference>
<dbReference type="GO" id="GO:0043565">
    <property type="term" value="F:sequence-specific DNA binding"/>
    <property type="evidence" value="ECO:0007669"/>
    <property type="project" value="InterPro"/>
</dbReference>
<dbReference type="PROSITE" id="PS00345">
    <property type="entry name" value="ETS_DOMAIN_1"/>
    <property type="match status" value="1"/>
</dbReference>
<feature type="domain" description="USP" evidence="16">
    <location>
        <begin position="243"/>
        <end position="933"/>
    </location>
</feature>
<comment type="similarity">
    <text evidence="5">Belongs to the peptidase C19 family.</text>
</comment>
<keyword evidence="12 13" id="KW-0539">Nucleus</keyword>
<proteinExistence type="inferred from homology"/>
<evidence type="ECO:0000256" key="14">
    <source>
        <dbReference type="SAM" id="MobiDB-lite"/>
    </source>
</evidence>
<evidence type="ECO:0000256" key="12">
    <source>
        <dbReference type="ARBA" id="ARBA00023242"/>
    </source>
</evidence>
<dbReference type="PRINTS" id="PR00454">
    <property type="entry name" value="ETSDOMAIN"/>
</dbReference>
<dbReference type="PROSITE" id="PS50061">
    <property type="entry name" value="ETS_DOMAIN_3"/>
    <property type="match status" value="1"/>
</dbReference>
<feature type="compositionally biased region" description="Polar residues" evidence="14">
    <location>
        <begin position="640"/>
        <end position="654"/>
    </location>
</feature>
<dbReference type="GO" id="GO:0006508">
    <property type="term" value="P:proteolysis"/>
    <property type="evidence" value="ECO:0007669"/>
    <property type="project" value="UniProtKB-KW"/>
</dbReference>
<feature type="region of interest" description="Disordered" evidence="14">
    <location>
        <begin position="604"/>
        <end position="693"/>
    </location>
</feature>
<dbReference type="InterPro" id="IPR006615">
    <property type="entry name" value="Pept_C19_DUSP"/>
</dbReference>
<evidence type="ECO:0000313" key="18">
    <source>
        <dbReference type="EMBL" id="KAG2455735.1"/>
    </source>
</evidence>
<evidence type="ECO:0000256" key="7">
    <source>
        <dbReference type="ARBA" id="ARBA00022490"/>
    </source>
</evidence>
<dbReference type="Pfam" id="PF00178">
    <property type="entry name" value="Ets"/>
    <property type="match status" value="1"/>
</dbReference>
<evidence type="ECO:0000256" key="4">
    <source>
        <dbReference type="ARBA" id="ARBA00005562"/>
    </source>
</evidence>
<keyword evidence="9" id="KW-0833">Ubl conjugation pathway</keyword>
<keyword evidence="10 18" id="KW-0378">Hydrolase</keyword>
<evidence type="ECO:0000256" key="6">
    <source>
        <dbReference type="ARBA" id="ARBA00012759"/>
    </source>
</evidence>
<evidence type="ECO:0000259" key="15">
    <source>
        <dbReference type="PROSITE" id="PS50061"/>
    </source>
</evidence>
<dbReference type="InterPro" id="IPR018200">
    <property type="entry name" value="USP_CS"/>
</dbReference>
<dbReference type="InterPro" id="IPR000418">
    <property type="entry name" value="Ets_dom"/>
</dbReference>
<keyword evidence="19" id="KW-1185">Reference proteome</keyword>
<sequence length="1455" mass="163352">MMAAVSPASADVPGLETQWREIESLLKGQELRAGDSWYLLERRWFSQWKEFVKTGDQNSTSFPGQIDNTELFEDLESYRLKERLVENEDFIFVPAEAWHKLLSWYGMLPDQPALERKVVDLPSTLKVEVYPVEIFLCLHTDMESPILAQFSRVDTIDTIQKFMRHQLDILGCAETRIWMKSSDTSCERLRNMQLTVLDAGLSSGMTVIMETRNPDGTWPSSRPQIMRNSLDEHDSYRGQPGVCGLTNLGNTCFMNSALQCLSNIPPLTEYFLKNAYLEELNFTNPLGMKGEIAEAYADVIKQMWSGRHYAVVPHFFKTKVGHFASQFLGYQQHDSQELLSFLLDGLHEDLNRVKNKEYIELRDADGRPDQEVAEEAWRNHRRRNDSVIVDTFHGLFKSTLVCPECGKVSVTFDPFCYLSVPLPVSKERVMEIFFVSLDPAAKPVQHRVVVPKAGKVSDLCAALSKSTRVPANQMVVADVFNHRFYKIYHMDESLNCILDRDDIFVYELSSDSLDEEGDEVVLALYLRERSHYSSSSSYGTSLFGHPLLISVPRNKCTQEALYQVFLHRLARYVHLPDSSEEEVEDEDSPEEDLYNLQSNGLSENALSEDEADEENEQAGQSSQEEEGSESEAPNTEHPTKQQALSVPPNTITDRGSSEEESPTQRRAAERPRVKVNAEMHSGSPLSEDDDSFQDRHAIESQAKRKRHPHRRRRRLFAIQAVNSNGTTERGQGEGGNAFSFSSQPYVAIDWDPEMKKKYYDEAEAEKYVKDKSMDFTLKPSLIELQQCIELFTTVEVLEEENPWYCPTCKKHQLATKKLDLWSLPEVLIIHLKRFSYTKYAREKLDTIVEFPIRDLDFSRYLLKKTVPQDEPPSRYDLIAVSNHYGGLRDGHYTTFARNKDSGQWYYFDDSKVTCTTEDRIVTSAAYVLFYQRQDKISKPALSKPSTSTSDFMKEASFYAMDPSITLWQFLLHLLEDQNHKHLICWTSSDGEFKLLEAEEVARLWGLRKNKTNMNYDKLSRALRYYYDKNIIKKVSGQKFVYKFVTYPEPVAMESLKEEAKRRENLVDVLNLPKGLGDGNSAVSKSLQQQRSGGGGSSAAIGSTTKNSRNDYMRSGLYSTFTIQSLQTPSKPARAIKTEPVQPIEQSPLQPIKASVVDAPVPEVRIQSADVSSCLDNRILDETVTLQVIMAHPSPSTSPVHSPQLMQAESKTEKGIDDPPQMYMTGVSDPKIKIGGDNPKDQALGHQVIVVIEPSPSVARENNLPLEEDILKIVALEEANVEVPANPGAEDIGLPSPSVEGTLPSLEVGSSEGCKDPPESAIISVPASNSNAEVQPPKAKKPKGLELPSSPTLLPCGASLDKANTSTSSLLTLSSNTTSLTPNILTTHALTPVLLTPSPLPPTIHFWSTLSPIAPRSPAKLSFQFPSNGSNQIHVPALSMDGLSTPVVLSPGPQKP</sequence>
<feature type="compositionally biased region" description="Polar residues" evidence="14">
    <location>
        <begin position="1080"/>
        <end position="1090"/>
    </location>
</feature>
<feature type="non-terminal residue" evidence="18">
    <location>
        <position position="1455"/>
    </location>
</feature>
<feature type="domain" description="DUSP" evidence="17">
    <location>
        <begin position="13"/>
        <end position="119"/>
    </location>
</feature>
<dbReference type="Proteomes" id="UP000886611">
    <property type="component" value="Unassembled WGS sequence"/>
</dbReference>
<evidence type="ECO:0000256" key="10">
    <source>
        <dbReference type="ARBA" id="ARBA00022801"/>
    </source>
</evidence>
<comment type="catalytic activity">
    <reaction evidence="1">
        <text>Thiol-dependent hydrolysis of ester, thioester, amide, peptide and isopeptide bonds formed by the C-terminal Gly of ubiquitin (a 76-residue protein attached to proteins as an intracellular targeting signal).</text>
        <dbReference type="EC" id="3.4.19.12"/>
    </reaction>
</comment>
<dbReference type="PROSITE" id="PS00972">
    <property type="entry name" value="USP_1"/>
    <property type="match status" value="1"/>
</dbReference>
<dbReference type="PROSITE" id="PS00973">
    <property type="entry name" value="USP_2"/>
    <property type="match status" value="1"/>
</dbReference>
<dbReference type="GO" id="GO:0003700">
    <property type="term" value="F:DNA-binding transcription factor activity"/>
    <property type="evidence" value="ECO:0007669"/>
    <property type="project" value="InterPro"/>
</dbReference>
<dbReference type="SUPFAM" id="SSF54001">
    <property type="entry name" value="Cysteine proteinases"/>
    <property type="match status" value="1"/>
</dbReference>
<dbReference type="FunFam" id="1.10.10.10:FF:000556">
    <property type="entry name" value="ELK1, member of ETS oncogene family"/>
    <property type="match status" value="1"/>
</dbReference>
<dbReference type="PANTHER" id="PTHR21646:SF29">
    <property type="entry name" value="UBIQUITIN CARBOXYL-TERMINAL HYDROLASE 11"/>
    <property type="match status" value="1"/>
</dbReference>
<dbReference type="PROSITE" id="PS50235">
    <property type="entry name" value="USP_3"/>
    <property type="match status" value="1"/>
</dbReference>
<dbReference type="CDD" id="cd02674">
    <property type="entry name" value="Peptidase_C19R"/>
    <property type="match status" value="1"/>
</dbReference>
<protein>
    <recommendedName>
        <fullName evidence="6">ubiquitinyl hydrolase 1</fullName>
        <ecNumber evidence="6">3.4.19.12</ecNumber>
    </recommendedName>
</protein>
<feature type="region of interest" description="Disordered" evidence="14">
    <location>
        <begin position="1285"/>
        <end position="1348"/>
    </location>
</feature>
<reference evidence="18 19" key="1">
    <citation type="journal article" date="2021" name="Cell">
        <title>Tracing the genetic footprints of vertebrate landing in non-teleost ray-finned fishes.</title>
        <authorList>
            <person name="Bi X."/>
            <person name="Wang K."/>
            <person name="Yang L."/>
            <person name="Pan H."/>
            <person name="Jiang H."/>
            <person name="Wei Q."/>
            <person name="Fang M."/>
            <person name="Yu H."/>
            <person name="Zhu C."/>
            <person name="Cai Y."/>
            <person name="He Y."/>
            <person name="Gan X."/>
            <person name="Zeng H."/>
            <person name="Yu D."/>
            <person name="Zhu Y."/>
            <person name="Jiang H."/>
            <person name="Qiu Q."/>
            <person name="Yang H."/>
            <person name="Zhang Y.E."/>
            <person name="Wang W."/>
            <person name="Zhu M."/>
            <person name="He S."/>
            <person name="Zhang G."/>
        </authorList>
    </citation>
    <scope>NUCLEOTIDE SEQUENCE [LARGE SCALE GENOMIC DNA]</scope>
    <source>
        <strain evidence="18">Bchr_013</strain>
    </source>
</reference>
<evidence type="ECO:0000256" key="5">
    <source>
        <dbReference type="ARBA" id="ARBA00009085"/>
    </source>
</evidence>
<dbReference type="GO" id="GO:0004843">
    <property type="term" value="F:cysteine-type deubiquitinase activity"/>
    <property type="evidence" value="ECO:0007669"/>
    <property type="project" value="UniProtKB-EC"/>
</dbReference>